<protein>
    <submittedName>
        <fullName evidence="1">Uncharacterized protein</fullName>
    </submittedName>
</protein>
<accession>A0A0L6VLZ1</accession>
<sequence length="225" mass="24779">MAHKGHTGCYKYFMKKDGCVFSAKRPTDRCPAVVKHDQTNPAQAFVLNPAAANVKRSEDGLARRYDTTQPSFAVAGGNGICGFYNSTAEHGVCLWSGPEQTNPTRKTAGWLNEYALLPLNIDSVGRKANLSSPFTYGSPNPVNCRKGIYVQRKGQPETVKYVPLLDGCSFNTISYEPGCFDIALTIKLFDDFNPSEQEKKDGLLYGGLTWDYDNVDGNHPQNAPR</sequence>
<dbReference type="OrthoDB" id="2499360at2759"/>
<comment type="caution">
    <text evidence="1">The sequence shown here is derived from an EMBL/GenBank/DDBJ whole genome shotgun (WGS) entry which is preliminary data.</text>
</comment>
<name>A0A0L6VLZ1_9BASI</name>
<gene>
    <name evidence="1" type="ORF">VP01_1359g3</name>
</gene>
<dbReference type="VEuPathDB" id="FungiDB:VP01_1359g3"/>
<dbReference type="EMBL" id="LAVV01003998">
    <property type="protein sequence ID" value="KNZ61778.1"/>
    <property type="molecule type" value="Genomic_DNA"/>
</dbReference>
<organism evidence="1 2">
    <name type="scientific">Puccinia sorghi</name>
    <dbReference type="NCBI Taxonomy" id="27349"/>
    <lineage>
        <taxon>Eukaryota</taxon>
        <taxon>Fungi</taxon>
        <taxon>Dikarya</taxon>
        <taxon>Basidiomycota</taxon>
        <taxon>Pucciniomycotina</taxon>
        <taxon>Pucciniomycetes</taxon>
        <taxon>Pucciniales</taxon>
        <taxon>Pucciniaceae</taxon>
        <taxon>Puccinia</taxon>
    </lineage>
</organism>
<dbReference type="Proteomes" id="UP000037035">
    <property type="component" value="Unassembled WGS sequence"/>
</dbReference>
<dbReference type="AlphaFoldDB" id="A0A0L6VLZ1"/>
<keyword evidence="2" id="KW-1185">Reference proteome</keyword>
<reference evidence="1 2" key="1">
    <citation type="submission" date="2015-08" db="EMBL/GenBank/DDBJ databases">
        <title>Next Generation Sequencing and Analysis of the Genome of Puccinia sorghi L Schw, the Causal Agent of Maize Common Rust.</title>
        <authorList>
            <person name="Rochi L."/>
            <person name="Burguener G."/>
            <person name="Darino M."/>
            <person name="Turjanski A."/>
            <person name="Kreff E."/>
            <person name="Dieguez M.J."/>
            <person name="Sacco F."/>
        </authorList>
    </citation>
    <scope>NUCLEOTIDE SEQUENCE [LARGE SCALE GENOMIC DNA]</scope>
    <source>
        <strain evidence="1 2">RO10H11247</strain>
    </source>
</reference>
<evidence type="ECO:0000313" key="2">
    <source>
        <dbReference type="Proteomes" id="UP000037035"/>
    </source>
</evidence>
<proteinExistence type="predicted"/>
<evidence type="ECO:0000313" key="1">
    <source>
        <dbReference type="EMBL" id="KNZ61778.1"/>
    </source>
</evidence>